<keyword evidence="2" id="KW-0378">Hydrolase</keyword>
<organism evidence="1 3">
    <name type="scientific">Pedobacter alluvionis</name>
    <dbReference type="NCBI Taxonomy" id="475253"/>
    <lineage>
        <taxon>Bacteria</taxon>
        <taxon>Pseudomonadati</taxon>
        <taxon>Bacteroidota</taxon>
        <taxon>Sphingobacteriia</taxon>
        <taxon>Sphingobacteriales</taxon>
        <taxon>Sphingobacteriaceae</taxon>
        <taxon>Pedobacter</taxon>
    </lineage>
</organism>
<reference evidence="1 3" key="1">
    <citation type="submission" date="2018-10" db="EMBL/GenBank/DDBJ databases">
        <title>Genomic Encyclopedia of Archaeal and Bacterial Type Strains, Phase II (KMG-II): from individual species to whole genera.</title>
        <authorList>
            <person name="Goeker M."/>
        </authorList>
    </citation>
    <scope>NUCLEOTIDE SEQUENCE [LARGE SCALE GENOMIC DNA]</scope>
    <source>
        <strain evidence="1 3">DSM 19624</strain>
    </source>
</reference>
<dbReference type="SUPFAM" id="SSF50494">
    <property type="entry name" value="Trypsin-like serine proteases"/>
    <property type="match status" value="1"/>
</dbReference>
<proteinExistence type="predicted"/>
<dbReference type="EMBL" id="RCCK01000010">
    <property type="protein sequence ID" value="RLJ80193.1"/>
    <property type="molecule type" value="Genomic_DNA"/>
</dbReference>
<dbReference type="Pfam" id="PF13365">
    <property type="entry name" value="Trypsin_2"/>
    <property type="match status" value="1"/>
</dbReference>
<reference evidence="2 4" key="2">
    <citation type="submission" date="2019-03" db="EMBL/GenBank/DDBJ databases">
        <authorList>
            <person name="He R.-H."/>
        </authorList>
    </citation>
    <scope>NUCLEOTIDE SEQUENCE [LARGE SCALE GENOMIC DNA]</scope>
    <source>
        <strain evidence="2 4">DSM 19624</strain>
    </source>
</reference>
<sequence>MNSLIGKLVLPSQLNEPEKFITAWIFTDDGHLITAGHSFDENHSRLGDIFQIIFQNDTLFEAELVEFTYDLNKGLDYGILRIKSENPFKRFDFIPIDNSWFHKGEKFELRGYRENFRPGLITTVVGEFMEPIGSGNWRWAHLSLAGSRKLGGMSGGVVLNIKSGKAVGIQAQQITDDQHLDSLATMISLIPSAITKQAISSGFLFKSKVALTNPKLNSFDTSDLINRISFIIQDLKSTDIGLKQVAESHANSSHHKEFVEGLELMLSNFARYFNNIFPHVKWDLTRRSTDDLQRASKKGVNELLNSDIRILTDLSNHFIQKADAALVDIGINNSHILAITTEKGDKNSINITSGNGFDLLIEITYYNPKYAINALTNIVTDVSIDISVFYSNYFQTSRFLSLMQKKDFSFQKVTFVLKYGKDLKFYGKDIPKGISYLSFAFLARPSIDVDNAHFDIKKYLAIWEEFYLEGPSPLAEPKSTTSVVTEADDLTSLNGEPVTEDELFRRIKAQRKWGKQISEAKLRSHIRALNHQNYVFAVLVKKPQNRKQEDMIRATFGGKHYKLYMWAFLPGTLALGIKKCVHLFKLYNIKIY</sequence>
<dbReference type="RefSeq" id="WP_121282807.1">
    <property type="nucleotide sequence ID" value="NZ_RCCK01000010.1"/>
</dbReference>
<dbReference type="EMBL" id="SOPX01000002">
    <property type="protein sequence ID" value="TFB31478.1"/>
    <property type="molecule type" value="Genomic_DNA"/>
</dbReference>
<evidence type="ECO:0000313" key="1">
    <source>
        <dbReference type="EMBL" id="RLJ80193.1"/>
    </source>
</evidence>
<dbReference type="Proteomes" id="UP000273898">
    <property type="component" value="Unassembled WGS sequence"/>
</dbReference>
<dbReference type="Proteomes" id="UP000297429">
    <property type="component" value="Unassembled WGS sequence"/>
</dbReference>
<evidence type="ECO:0000313" key="4">
    <source>
        <dbReference type="Proteomes" id="UP000297429"/>
    </source>
</evidence>
<dbReference type="AlphaFoldDB" id="A0A497Y9J0"/>
<comment type="caution">
    <text evidence="1">The sequence shown here is derived from an EMBL/GenBank/DDBJ whole genome shotgun (WGS) entry which is preliminary data.</text>
</comment>
<dbReference type="GO" id="GO:0008233">
    <property type="term" value="F:peptidase activity"/>
    <property type="evidence" value="ECO:0007669"/>
    <property type="project" value="UniProtKB-KW"/>
</dbReference>
<protein>
    <submittedName>
        <fullName evidence="2">Serine protease</fullName>
    </submittedName>
    <submittedName>
        <fullName evidence="1">Trypsin-like peptidase</fullName>
    </submittedName>
</protein>
<keyword evidence="2" id="KW-0645">Protease</keyword>
<dbReference type="InterPro" id="IPR009003">
    <property type="entry name" value="Peptidase_S1_PA"/>
</dbReference>
<gene>
    <name evidence="1" type="ORF">BCL90_0940</name>
    <name evidence="2" type="ORF">E3V97_12850</name>
</gene>
<evidence type="ECO:0000313" key="3">
    <source>
        <dbReference type="Proteomes" id="UP000273898"/>
    </source>
</evidence>
<evidence type="ECO:0000313" key="2">
    <source>
        <dbReference type="EMBL" id="TFB31478.1"/>
    </source>
</evidence>
<accession>A0A497Y9J0</accession>
<keyword evidence="4" id="KW-1185">Reference proteome</keyword>
<dbReference type="Gene3D" id="2.40.10.120">
    <property type="match status" value="1"/>
</dbReference>
<dbReference type="GO" id="GO:0006508">
    <property type="term" value="P:proteolysis"/>
    <property type="evidence" value="ECO:0007669"/>
    <property type="project" value="UniProtKB-KW"/>
</dbReference>
<name>A0A497Y9J0_9SPHI</name>